<dbReference type="AlphaFoldDB" id="A0AAE3YJJ4"/>
<sequence length="278" mass="29063">MSRGHLAAMAALLLALAGCGGPSAAPEPAASSAAAPPDPKAALLASVAALDELNYEFTHGSPYHGDLSGVVHAPTGVLELQHRVKYSDTDIYDVRYRRVGEAHWLRIDLSQYAGLTGEPPAALTGKVWLPARAVSTRDEFGPLVFARPEQGLTGVERLVTGVVTVTRKGVATFEGTLDVTGAEPGTLGFGLEAEHVKALGERARSLTFRATTDNRGRLRQFGIELPAAGDYGSGGMTFTFDQYGTARAPAAPTGDDLGTGDDLKAAVEGLRALQDRPA</sequence>
<dbReference type="EMBL" id="JAVDYB010000001">
    <property type="protein sequence ID" value="MDR7275018.1"/>
    <property type="molecule type" value="Genomic_DNA"/>
</dbReference>
<evidence type="ECO:0000313" key="3">
    <source>
        <dbReference type="Proteomes" id="UP001183643"/>
    </source>
</evidence>
<reference evidence="2" key="1">
    <citation type="submission" date="2023-07" db="EMBL/GenBank/DDBJ databases">
        <title>Sequencing the genomes of 1000 actinobacteria strains.</title>
        <authorList>
            <person name="Klenk H.-P."/>
        </authorList>
    </citation>
    <scope>NUCLEOTIDE SEQUENCE</scope>
    <source>
        <strain evidence="2">DSM 44707</strain>
    </source>
</reference>
<feature type="chain" id="PRO_5041989139" description="Lipoprotein" evidence="1">
    <location>
        <begin position="25"/>
        <end position="278"/>
    </location>
</feature>
<name>A0AAE3YJJ4_9ACTN</name>
<feature type="signal peptide" evidence="1">
    <location>
        <begin position="1"/>
        <end position="24"/>
    </location>
</feature>
<keyword evidence="3" id="KW-1185">Reference proteome</keyword>
<evidence type="ECO:0000256" key="1">
    <source>
        <dbReference type="SAM" id="SignalP"/>
    </source>
</evidence>
<evidence type="ECO:0008006" key="4">
    <source>
        <dbReference type="Google" id="ProtNLM"/>
    </source>
</evidence>
<dbReference type="Proteomes" id="UP001183643">
    <property type="component" value="Unassembled WGS sequence"/>
</dbReference>
<organism evidence="2 3">
    <name type="scientific">Catenuloplanes atrovinosus</name>
    <dbReference type="NCBI Taxonomy" id="137266"/>
    <lineage>
        <taxon>Bacteria</taxon>
        <taxon>Bacillati</taxon>
        <taxon>Actinomycetota</taxon>
        <taxon>Actinomycetes</taxon>
        <taxon>Micromonosporales</taxon>
        <taxon>Micromonosporaceae</taxon>
        <taxon>Catenuloplanes</taxon>
    </lineage>
</organism>
<keyword evidence="1" id="KW-0732">Signal</keyword>
<evidence type="ECO:0000313" key="2">
    <source>
        <dbReference type="EMBL" id="MDR7275018.1"/>
    </source>
</evidence>
<comment type="caution">
    <text evidence="2">The sequence shown here is derived from an EMBL/GenBank/DDBJ whole genome shotgun (WGS) entry which is preliminary data.</text>
</comment>
<accession>A0AAE3YJJ4</accession>
<protein>
    <recommendedName>
        <fullName evidence="4">Lipoprotein</fullName>
    </recommendedName>
</protein>
<dbReference type="RefSeq" id="WP_310365446.1">
    <property type="nucleotide sequence ID" value="NZ_JAVDYB010000001.1"/>
</dbReference>
<gene>
    <name evidence="2" type="ORF">J2S41_001796</name>
</gene>
<proteinExistence type="predicted"/>
<dbReference type="PROSITE" id="PS51257">
    <property type="entry name" value="PROKAR_LIPOPROTEIN"/>
    <property type="match status" value="1"/>
</dbReference>